<sequence>MNSPQSVYARLLTRVEPERGYPLWFPEPNNRLPQEYREGGLRIGDVGVVTARGTFDVFFNICLPENHPLHATYGVPDGFKQVVLKGPDVESIQPGDHRGRVIATRSISQKKVTVGAGAEIPAGAVAGGSIGIEFSSSSNEGALLVLPEGADQHDLCNLRPFEDNALRCAKSWYKFAVTKLGRTRISANSLYLITGCHKTSSWSLAAFHQSNSSCDFNAQFTAGKIINGNISAAYSWQMSSAVPCRIGPQHYDAAQNQTVFIRGFKIAIRESIIPSLLLGDVSVSYEPPNTVSSTGSSVQRTKIWPVIKSEDHQTRILTKTSPGASDLDLAHKVEPWAGIESDETHQESSVSFGSDVSLALMPPTNEIYHPSDLLLKCIMRNEVFASTGLPFFTC</sequence>
<proteinExistence type="predicted"/>
<reference evidence="1 2" key="1">
    <citation type="submission" date="2014-04" db="EMBL/GenBank/DDBJ databases">
        <authorList>
            <consortium name="DOE Joint Genome Institute"/>
            <person name="Kuo A."/>
            <person name="Kohler A."/>
            <person name="Nagy L.G."/>
            <person name="Floudas D."/>
            <person name="Copeland A."/>
            <person name="Barry K.W."/>
            <person name="Cichocki N."/>
            <person name="Veneault-Fourrey C."/>
            <person name="LaButti K."/>
            <person name="Lindquist E.A."/>
            <person name="Lipzen A."/>
            <person name="Lundell T."/>
            <person name="Morin E."/>
            <person name="Murat C."/>
            <person name="Sun H."/>
            <person name="Tunlid A."/>
            <person name="Henrissat B."/>
            <person name="Grigoriev I.V."/>
            <person name="Hibbett D.S."/>
            <person name="Martin F."/>
            <person name="Nordberg H.P."/>
            <person name="Cantor M.N."/>
            <person name="Hua S.X."/>
        </authorList>
    </citation>
    <scope>NUCLEOTIDE SEQUENCE [LARGE SCALE GENOMIC DNA]</scope>
    <source>
        <strain evidence="1 2">Foug A</strain>
    </source>
</reference>
<evidence type="ECO:0000313" key="2">
    <source>
        <dbReference type="Proteomes" id="UP000053989"/>
    </source>
</evidence>
<keyword evidence="2" id="KW-1185">Reference proteome</keyword>
<dbReference type="Proteomes" id="UP000053989">
    <property type="component" value="Unassembled WGS sequence"/>
</dbReference>
<accession>A0A0C3D7R9</accession>
<dbReference type="EMBL" id="KN822210">
    <property type="protein sequence ID" value="KIM52449.1"/>
    <property type="molecule type" value="Genomic_DNA"/>
</dbReference>
<protein>
    <submittedName>
        <fullName evidence="1">Uncharacterized protein</fullName>
    </submittedName>
</protein>
<reference evidence="2" key="2">
    <citation type="submission" date="2015-01" db="EMBL/GenBank/DDBJ databases">
        <title>Evolutionary Origins and Diversification of the Mycorrhizal Mutualists.</title>
        <authorList>
            <consortium name="DOE Joint Genome Institute"/>
            <consortium name="Mycorrhizal Genomics Consortium"/>
            <person name="Kohler A."/>
            <person name="Kuo A."/>
            <person name="Nagy L.G."/>
            <person name="Floudas D."/>
            <person name="Copeland A."/>
            <person name="Barry K.W."/>
            <person name="Cichocki N."/>
            <person name="Veneault-Fourrey C."/>
            <person name="LaButti K."/>
            <person name="Lindquist E.A."/>
            <person name="Lipzen A."/>
            <person name="Lundell T."/>
            <person name="Morin E."/>
            <person name="Murat C."/>
            <person name="Riley R."/>
            <person name="Ohm R."/>
            <person name="Sun H."/>
            <person name="Tunlid A."/>
            <person name="Henrissat B."/>
            <person name="Grigoriev I.V."/>
            <person name="Hibbett D.S."/>
            <person name="Martin F."/>
        </authorList>
    </citation>
    <scope>NUCLEOTIDE SEQUENCE [LARGE SCALE GENOMIC DNA]</scope>
    <source>
        <strain evidence="2">Foug A</strain>
    </source>
</reference>
<dbReference type="OrthoDB" id="2688950at2759"/>
<dbReference type="InParanoid" id="A0A0C3D7R9"/>
<dbReference type="HOGENOM" id="CLU_021108_5_0_1"/>
<dbReference type="AlphaFoldDB" id="A0A0C3D7R9"/>
<evidence type="ECO:0000313" key="1">
    <source>
        <dbReference type="EMBL" id="KIM52449.1"/>
    </source>
</evidence>
<gene>
    <name evidence="1" type="ORF">SCLCIDRAFT_554103</name>
</gene>
<dbReference type="STRING" id="1036808.A0A0C3D7R9"/>
<name>A0A0C3D7R9_9AGAM</name>
<organism evidence="1 2">
    <name type="scientific">Scleroderma citrinum Foug A</name>
    <dbReference type="NCBI Taxonomy" id="1036808"/>
    <lineage>
        <taxon>Eukaryota</taxon>
        <taxon>Fungi</taxon>
        <taxon>Dikarya</taxon>
        <taxon>Basidiomycota</taxon>
        <taxon>Agaricomycotina</taxon>
        <taxon>Agaricomycetes</taxon>
        <taxon>Agaricomycetidae</taxon>
        <taxon>Boletales</taxon>
        <taxon>Sclerodermatineae</taxon>
        <taxon>Sclerodermataceae</taxon>
        <taxon>Scleroderma</taxon>
    </lineage>
</organism>